<evidence type="ECO:0000256" key="3">
    <source>
        <dbReference type="SAM" id="SignalP"/>
    </source>
</evidence>
<reference evidence="5 6" key="1">
    <citation type="submission" date="2014-11" db="EMBL/GenBank/DDBJ databases">
        <authorList>
            <person name="Zhu J."/>
            <person name="Qi W."/>
            <person name="Song R."/>
        </authorList>
    </citation>
    <scope>NUCLEOTIDE SEQUENCE [LARGE SCALE GENOMIC DNA]</scope>
</reference>
<evidence type="ECO:0000313" key="6">
    <source>
        <dbReference type="Proteomes" id="UP000041254"/>
    </source>
</evidence>
<evidence type="ECO:0000256" key="1">
    <source>
        <dbReference type="SAM" id="MobiDB-lite"/>
    </source>
</evidence>
<dbReference type="PhylomeDB" id="A0A0G4FPM2"/>
<keyword evidence="2" id="KW-0472">Membrane</keyword>
<evidence type="ECO:0000313" key="5">
    <source>
        <dbReference type="EMBL" id="CEM15783.1"/>
    </source>
</evidence>
<evidence type="ECO:0000256" key="2">
    <source>
        <dbReference type="SAM" id="Phobius"/>
    </source>
</evidence>
<keyword evidence="6" id="KW-1185">Reference proteome</keyword>
<dbReference type="PANTHER" id="PTHR11161:SF0">
    <property type="entry name" value="O-ACYLTRANSFERASE LIKE PROTEIN"/>
    <property type="match status" value="1"/>
</dbReference>
<feature type="transmembrane region" description="Helical" evidence="2">
    <location>
        <begin position="671"/>
        <end position="691"/>
    </location>
</feature>
<dbReference type="Proteomes" id="UP000041254">
    <property type="component" value="Unassembled WGS sequence"/>
</dbReference>
<feature type="transmembrane region" description="Helical" evidence="2">
    <location>
        <begin position="810"/>
        <end position="831"/>
    </location>
</feature>
<feature type="compositionally biased region" description="Basic and acidic residues" evidence="1">
    <location>
        <begin position="914"/>
        <end position="923"/>
    </location>
</feature>
<feature type="region of interest" description="Disordered" evidence="1">
    <location>
        <begin position="913"/>
        <end position="973"/>
    </location>
</feature>
<feature type="chain" id="PRO_5005189382" description="Acyltransferase 3 domain-containing protein" evidence="3">
    <location>
        <begin position="22"/>
        <end position="973"/>
    </location>
</feature>
<feature type="transmembrane region" description="Helical" evidence="2">
    <location>
        <begin position="868"/>
        <end position="890"/>
    </location>
</feature>
<dbReference type="VEuPathDB" id="CryptoDB:Vbra_21541"/>
<dbReference type="InterPro" id="IPR052728">
    <property type="entry name" value="O2_lipid_transport_reg"/>
</dbReference>
<feature type="transmembrane region" description="Helical" evidence="2">
    <location>
        <begin position="838"/>
        <end position="856"/>
    </location>
</feature>
<feature type="compositionally biased region" description="Polar residues" evidence="1">
    <location>
        <begin position="929"/>
        <end position="952"/>
    </location>
</feature>
<dbReference type="GO" id="GO:0016747">
    <property type="term" value="F:acyltransferase activity, transferring groups other than amino-acyl groups"/>
    <property type="evidence" value="ECO:0007669"/>
    <property type="project" value="InterPro"/>
</dbReference>
<keyword evidence="3" id="KW-0732">Signal</keyword>
<feature type="transmembrane region" description="Helical" evidence="2">
    <location>
        <begin position="643"/>
        <end position="664"/>
    </location>
</feature>
<dbReference type="Pfam" id="PF01757">
    <property type="entry name" value="Acyl_transf_3"/>
    <property type="match status" value="1"/>
</dbReference>
<accession>A0A0G4FPM2</accession>
<feature type="transmembrane region" description="Helical" evidence="2">
    <location>
        <begin position="353"/>
        <end position="376"/>
    </location>
</feature>
<dbReference type="PANTHER" id="PTHR11161">
    <property type="entry name" value="O-ACYLTRANSFERASE"/>
    <property type="match status" value="1"/>
</dbReference>
<dbReference type="AlphaFoldDB" id="A0A0G4FPM2"/>
<feature type="transmembrane region" description="Helical" evidence="2">
    <location>
        <begin position="530"/>
        <end position="553"/>
    </location>
</feature>
<dbReference type="InterPro" id="IPR002656">
    <property type="entry name" value="Acyl_transf_3_dom"/>
</dbReference>
<dbReference type="InParanoid" id="A0A0G4FPM2"/>
<evidence type="ECO:0000259" key="4">
    <source>
        <dbReference type="Pfam" id="PF01757"/>
    </source>
</evidence>
<feature type="transmembrane region" description="Helical" evidence="2">
    <location>
        <begin position="757"/>
        <end position="778"/>
    </location>
</feature>
<feature type="domain" description="Acyltransferase 3" evidence="4">
    <location>
        <begin position="485"/>
        <end position="889"/>
    </location>
</feature>
<feature type="transmembrane region" description="Helical" evidence="2">
    <location>
        <begin position="574"/>
        <end position="596"/>
    </location>
</feature>
<dbReference type="OrthoDB" id="295273at2759"/>
<dbReference type="EMBL" id="CDMY01000470">
    <property type="protein sequence ID" value="CEM15783.1"/>
    <property type="molecule type" value="Genomic_DNA"/>
</dbReference>
<gene>
    <name evidence="5" type="ORF">Vbra_21541</name>
</gene>
<sequence>MVWRSCLLLVAGLAVARRAAASCFDAVDLIEYDGLPSHKKMEQCLADKEDGETKYCLATVNLMNKIGVTGGFCLPKDCLITEIEQFIQDVCAVSDCASLDLPNPLAKELCPVIQSSLCNPQNRTQAGNNLNVTCLDRLGIRHDVRQQQLESVLACGGGDPQAQLDSGLINDLGDYDGCQKLADSHYCLATYNPLPVASGQCVPRSCSSDNYKTTAHFVCSIPDCVAYASLIPIQNCFLWKALVCGEAPPTPPMHDDAHVMRAAFRGHVIEFPALGPAAPHSLSAREVDRLQKVLQGLGPFVGIVNRTNGLHDGAGGKMTSVVSRRRLQDIPNSGPQGFAVTCDFGPPQVDSGLIGFICLTGFLLMVGAIAGAMSYYAKTHPKDDTDAPGGGKALDTLGGISSSARDMGAVSSSAGAGGVGVGVRDVRVDRFEASVAHQAALSTRGLLEGQKEEDSMGYKLLMCFDPINNWNKMFSLKTSDKSLSCLNGVRVLSLSWIILAHILVAEGIAATLKNIQVVGGLLQRFSFQTIIGGFFAVDSFFYLSGFLTAYTVTNTTRTKTRGKLPVGMAILHRYVRLTPVYLFVIFFWDKVAPYLALGPRWPLLSQSLGGVGEGSACEKYWWSNALYINNFVPSDFGQQCLPWSWYLANDFQFFLVGIIILWAYFHIHKLVGWLTIGATAVAASISTYIIVTQHHFEVSLTQGVFAGQADPNNNQMTVYYQKPWCRILPYLVGMAAGLLWAEHRGDVREAFGKMRGVGRWAGSILAGALMLFLIYIQWTANKDHPVVWTQVENSLFLTFSRGAWAVGLTWYVYLCALGHAPITNFFLSWGFWSPLARVTYSSYLIHLAIILMWFFARPYQEYYYDGEMYLYVPGFIFISYVTAIFISLLVEAPVMNLEKHLLAQLSRLGRRTRSTADNDKVGPLEEASMNPSTEAGRSPTLMTMGSEASSYTPLDKPTTRLNGGSQPPPPHGA</sequence>
<name>A0A0G4FPM2_VITBC</name>
<keyword evidence="2" id="KW-0812">Transmembrane</keyword>
<feature type="transmembrane region" description="Helical" evidence="2">
    <location>
        <begin position="491"/>
        <end position="510"/>
    </location>
</feature>
<proteinExistence type="predicted"/>
<feature type="signal peptide" evidence="3">
    <location>
        <begin position="1"/>
        <end position="21"/>
    </location>
</feature>
<organism evidence="5 6">
    <name type="scientific">Vitrella brassicaformis (strain CCMP3155)</name>
    <dbReference type="NCBI Taxonomy" id="1169540"/>
    <lineage>
        <taxon>Eukaryota</taxon>
        <taxon>Sar</taxon>
        <taxon>Alveolata</taxon>
        <taxon>Colpodellida</taxon>
        <taxon>Vitrellaceae</taxon>
        <taxon>Vitrella</taxon>
    </lineage>
</organism>
<protein>
    <recommendedName>
        <fullName evidence="4">Acyltransferase 3 domain-containing protein</fullName>
    </recommendedName>
</protein>
<feature type="transmembrane region" description="Helical" evidence="2">
    <location>
        <begin position="727"/>
        <end position="745"/>
    </location>
</feature>
<keyword evidence="2" id="KW-1133">Transmembrane helix</keyword>